<dbReference type="RefSeq" id="XP_006812043.1">
    <property type="nucleotide sequence ID" value="XM_006811980.1"/>
</dbReference>
<dbReference type="GeneID" id="100374663"/>
<dbReference type="InterPro" id="IPR045030">
    <property type="entry name" value="LYSM1-4"/>
</dbReference>
<dbReference type="PANTHER" id="PTHR20932">
    <property type="entry name" value="LYSM AND PUTATIVE PEPTIDOGLYCAN-BINDING DOMAIN-CONTAINING PROTEIN"/>
    <property type="match status" value="1"/>
</dbReference>
<evidence type="ECO:0000256" key="1">
    <source>
        <dbReference type="SAM" id="MobiDB-lite"/>
    </source>
</evidence>
<dbReference type="SMART" id="SM00257">
    <property type="entry name" value="LysM"/>
    <property type="match status" value="1"/>
</dbReference>
<dbReference type="Proteomes" id="UP000694865">
    <property type="component" value="Unplaced"/>
</dbReference>
<evidence type="ECO:0000313" key="3">
    <source>
        <dbReference type="Proteomes" id="UP000694865"/>
    </source>
</evidence>
<feature type="compositionally biased region" description="Polar residues" evidence="1">
    <location>
        <begin position="99"/>
        <end position="115"/>
    </location>
</feature>
<keyword evidence="3" id="KW-1185">Reference proteome</keyword>
<dbReference type="Pfam" id="PF01476">
    <property type="entry name" value="LysM"/>
    <property type="match status" value="1"/>
</dbReference>
<dbReference type="PROSITE" id="PS51782">
    <property type="entry name" value="LYSM"/>
    <property type="match status" value="1"/>
</dbReference>
<evidence type="ECO:0000313" key="4">
    <source>
        <dbReference type="RefSeq" id="XP_006812043.1"/>
    </source>
</evidence>
<dbReference type="InterPro" id="IPR036779">
    <property type="entry name" value="LysM_dom_sf"/>
</dbReference>
<feature type="region of interest" description="Disordered" evidence="1">
    <location>
        <begin position="99"/>
        <end position="129"/>
    </location>
</feature>
<proteinExistence type="predicted"/>
<evidence type="ECO:0000259" key="2">
    <source>
        <dbReference type="PROSITE" id="PS51782"/>
    </source>
</evidence>
<dbReference type="CDD" id="cd00118">
    <property type="entry name" value="LysM"/>
    <property type="match status" value="1"/>
</dbReference>
<sequence>MAALEGSRSERQGLGITKKHYGRSYGSLQKSKQEIYIKHSVSETDTLQGIALKYGVTIEQIKRANKLFTTDSIFLRKVLNIPVGDQPLPAHLLENATASLNNGNDTTDTTPILQSTKDDSASESDKEGSDVIVESAIGVTVDAKTDSPAEVVDEEPRDETMDFFNRIDRHLKGHEN</sequence>
<feature type="domain" description="LysM" evidence="2">
    <location>
        <begin position="37"/>
        <end position="81"/>
    </location>
</feature>
<organism evidence="3 4">
    <name type="scientific">Saccoglossus kowalevskii</name>
    <name type="common">Acorn worm</name>
    <dbReference type="NCBI Taxonomy" id="10224"/>
    <lineage>
        <taxon>Eukaryota</taxon>
        <taxon>Metazoa</taxon>
        <taxon>Hemichordata</taxon>
        <taxon>Enteropneusta</taxon>
        <taxon>Harrimaniidae</taxon>
        <taxon>Saccoglossus</taxon>
    </lineage>
</organism>
<dbReference type="PANTHER" id="PTHR20932:SF8">
    <property type="entry name" value="LD22649P"/>
    <property type="match status" value="1"/>
</dbReference>
<name>A0ABM0LWA2_SACKO</name>
<accession>A0ABM0LWA2</accession>
<protein>
    <submittedName>
        <fullName evidence="4">LysM and putative peptidoglycan-binding domain-containing protein 2-like</fullName>
    </submittedName>
</protein>
<reference evidence="4" key="1">
    <citation type="submission" date="2025-08" db="UniProtKB">
        <authorList>
            <consortium name="RefSeq"/>
        </authorList>
    </citation>
    <scope>IDENTIFICATION</scope>
    <source>
        <tissue evidence="4">Testes</tissue>
    </source>
</reference>
<dbReference type="SUPFAM" id="SSF54106">
    <property type="entry name" value="LysM domain"/>
    <property type="match status" value="1"/>
</dbReference>
<gene>
    <name evidence="4" type="primary">LOC100374663</name>
</gene>
<dbReference type="Gene3D" id="3.10.350.10">
    <property type="entry name" value="LysM domain"/>
    <property type="match status" value="1"/>
</dbReference>
<dbReference type="InterPro" id="IPR018392">
    <property type="entry name" value="LysM"/>
</dbReference>
<feature type="compositionally biased region" description="Basic and acidic residues" evidence="1">
    <location>
        <begin position="116"/>
        <end position="129"/>
    </location>
</feature>